<dbReference type="Pfam" id="PF16811">
    <property type="entry name" value="TAtT"/>
    <property type="match status" value="1"/>
</dbReference>
<dbReference type="Gene3D" id="1.25.40.920">
    <property type="entry name" value="TRAP transporter T-component"/>
    <property type="match status" value="1"/>
</dbReference>
<dbReference type="InterPro" id="IPR031823">
    <property type="entry name" value="TatT"/>
</dbReference>
<evidence type="ECO:0000313" key="1">
    <source>
        <dbReference type="EMBL" id="SVA47487.1"/>
    </source>
</evidence>
<accession>A0A381W6A6</accession>
<sequence>MYAFGFLMEKADRAIINNYSTGVGLQEMAHQYFVDAIDFGERGINLKYNDYQKWITGEIGNIGLEPVDIDIALFYWTAAAYGGAVSSSQGDPEWVIKLPRVGLLLNEVIEKDSLWNNGAALVAMITYTMNNPEMAGESEKLARRYFDTAVNASNGMDIGPYIAIAESVSKLNQNRNEFIQLLNQALDIDINSNPDLRLANIISRKRAEWLLENVDEFFY</sequence>
<dbReference type="AlphaFoldDB" id="A0A381W6A6"/>
<proteinExistence type="predicted"/>
<dbReference type="InterPro" id="IPR038537">
    <property type="entry name" value="TatT_sf"/>
</dbReference>
<protein>
    <submittedName>
        <fullName evidence="1">Uncharacterized protein</fullName>
    </submittedName>
</protein>
<gene>
    <name evidence="1" type="ORF">METZ01_LOCUS100341</name>
</gene>
<organism evidence="1">
    <name type="scientific">marine metagenome</name>
    <dbReference type="NCBI Taxonomy" id="408172"/>
    <lineage>
        <taxon>unclassified sequences</taxon>
        <taxon>metagenomes</taxon>
        <taxon>ecological metagenomes</taxon>
    </lineage>
</organism>
<reference evidence="1" key="1">
    <citation type="submission" date="2018-05" db="EMBL/GenBank/DDBJ databases">
        <authorList>
            <person name="Lanie J.A."/>
            <person name="Ng W.-L."/>
            <person name="Kazmierczak K.M."/>
            <person name="Andrzejewski T.M."/>
            <person name="Davidsen T.M."/>
            <person name="Wayne K.J."/>
            <person name="Tettelin H."/>
            <person name="Glass J.I."/>
            <person name="Rusch D."/>
            <person name="Podicherti R."/>
            <person name="Tsui H.-C.T."/>
            <person name="Winkler M.E."/>
        </authorList>
    </citation>
    <scope>NUCLEOTIDE SEQUENCE</scope>
</reference>
<dbReference type="EMBL" id="UINC01010696">
    <property type="protein sequence ID" value="SVA47487.1"/>
    <property type="molecule type" value="Genomic_DNA"/>
</dbReference>
<name>A0A381W6A6_9ZZZZ</name>